<dbReference type="AlphaFoldDB" id="C6W687"/>
<feature type="domain" description="Calcineurin-like phosphoesterase" evidence="2">
    <location>
        <begin position="89"/>
        <end position="304"/>
    </location>
</feature>
<dbReference type="KEGG" id="dfe:Dfer_1319"/>
<dbReference type="InterPro" id="IPR004843">
    <property type="entry name" value="Calcineurin-like_PHP"/>
</dbReference>
<protein>
    <submittedName>
        <fullName evidence="3">Metallophosphoesterase</fullName>
    </submittedName>
</protein>
<reference evidence="3 4" key="1">
    <citation type="journal article" date="2009" name="Stand. Genomic Sci.">
        <title>Complete genome sequence of Dyadobacter fermentans type strain (NS114).</title>
        <authorList>
            <person name="Lang E."/>
            <person name="Lapidus A."/>
            <person name="Chertkov O."/>
            <person name="Brettin T."/>
            <person name="Detter J.C."/>
            <person name="Han C."/>
            <person name="Copeland A."/>
            <person name="Glavina Del Rio T."/>
            <person name="Nolan M."/>
            <person name="Chen F."/>
            <person name="Lucas S."/>
            <person name="Tice H."/>
            <person name="Cheng J.F."/>
            <person name="Land M."/>
            <person name="Hauser L."/>
            <person name="Chang Y.J."/>
            <person name="Jeffries C.D."/>
            <person name="Kopitz M."/>
            <person name="Bruce D."/>
            <person name="Goodwin L."/>
            <person name="Pitluck S."/>
            <person name="Ovchinnikova G."/>
            <person name="Pati A."/>
            <person name="Ivanova N."/>
            <person name="Mavrommatis K."/>
            <person name="Chen A."/>
            <person name="Palaniappan K."/>
            <person name="Chain P."/>
            <person name="Bristow J."/>
            <person name="Eisen J.A."/>
            <person name="Markowitz V."/>
            <person name="Hugenholtz P."/>
            <person name="Goker M."/>
            <person name="Rohde M."/>
            <person name="Kyrpides N.C."/>
            <person name="Klenk H.P."/>
        </authorList>
    </citation>
    <scope>NUCLEOTIDE SEQUENCE [LARGE SCALE GENOMIC DNA]</scope>
    <source>
        <strain evidence="4">ATCC 700827 / DSM 18053 / CIP 107007 / KCTC 52180 / NS114</strain>
    </source>
</reference>
<keyword evidence="4" id="KW-1185">Reference proteome</keyword>
<dbReference type="Proteomes" id="UP000002011">
    <property type="component" value="Chromosome"/>
</dbReference>
<sequence>MDAKKKEEVFWNFVSFPLSKAKKADKWQPSVMKPDFFKKFSKPVFKRDVPDDTFKYQPAPKPSGKYPYHLDLEAIDPVPDQNKLAFHMVGDTGSIRTPDFQKLVVGEMVKQFEATEKTGYEPQFLFHLGDVVYNHGEASEYQRQFFDPYKKYPGPIFAIPGNHDSDINPDSRVRYGSLDAFTTVFCDTERRTVPFSGNAERKSMIQPNVYWTLVTPLANIIGMYSNVPKFGVVTDEQRNWLMHELRTADKERPDKAVILCLHHSPYSADINHGSSIPMIELLEGVFEETGIYPDIVFSGHVHNYQRFSRYYHGGRVLPFIVAGSGGYDELHPVAYTNDYRFTSALPIFEGIQLESSCDTKHGFLKVLLERTADGITLTAEFYTLPHERHIGPGQNAALEDRLVVKI</sequence>
<proteinExistence type="predicted"/>
<keyword evidence="1" id="KW-0732">Signal</keyword>
<dbReference type="InterPro" id="IPR029052">
    <property type="entry name" value="Metallo-depent_PP-like"/>
</dbReference>
<dbReference type="PANTHER" id="PTHR22953:SF153">
    <property type="entry name" value="PURPLE ACID PHOSPHATASE"/>
    <property type="match status" value="1"/>
</dbReference>
<accession>C6W687</accession>
<evidence type="ECO:0000256" key="1">
    <source>
        <dbReference type="ARBA" id="ARBA00022729"/>
    </source>
</evidence>
<evidence type="ECO:0000313" key="3">
    <source>
        <dbReference type="EMBL" id="ACT92567.1"/>
    </source>
</evidence>
<evidence type="ECO:0000259" key="2">
    <source>
        <dbReference type="Pfam" id="PF00149"/>
    </source>
</evidence>
<dbReference type="SUPFAM" id="SSF56300">
    <property type="entry name" value="Metallo-dependent phosphatases"/>
    <property type="match status" value="1"/>
</dbReference>
<name>C6W687_DYAFD</name>
<dbReference type="Gene3D" id="3.60.21.10">
    <property type="match status" value="1"/>
</dbReference>
<evidence type="ECO:0000313" key="4">
    <source>
        <dbReference type="Proteomes" id="UP000002011"/>
    </source>
</evidence>
<dbReference type="InterPro" id="IPR039331">
    <property type="entry name" value="PAPs-like"/>
</dbReference>
<dbReference type="Pfam" id="PF00149">
    <property type="entry name" value="Metallophos"/>
    <property type="match status" value="1"/>
</dbReference>
<dbReference type="GO" id="GO:0003993">
    <property type="term" value="F:acid phosphatase activity"/>
    <property type="evidence" value="ECO:0007669"/>
    <property type="project" value="InterPro"/>
</dbReference>
<dbReference type="eggNOG" id="COG1409">
    <property type="taxonomic scope" value="Bacteria"/>
</dbReference>
<dbReference type="HOGENOM" id="CLU_047693_0_0_10"/>
<dbReference type="PANTHER" id="PTHR22953">
    <property type="entry name" value="ACID PHOSPHATASE RELATED"/>
    <property type="match status" value="1"/>
</dbReference>
<dbReference type="STRING" id="471854.Dfer_1319"/>
<organism evidence="3 4">
    <name type="scientific">Dyadobacter fermentans (strain ATCC 700827 / DSM 18053 / CIP 107007 / KCTC 52180 / NS114)</name>
    <dbReference type="NCBI Taxonomy" id="471854"/>
    <lineage>
        <taxon>Bacteria</taxon>
        <taxon>Pseudomonadati</taxon>
        <taxon>Bacteroidota</taxon>
        <taxon>Cytophagia</taxon>
        <taxon>Cytophagales</taxon>
        <taxon>Spirosomataceae</taxon>
        <taxon>Dyadobacter</taxon>
    </lineage>
</organism>
<dbReference type="EMBL" id="CP001619">
    <property type="protein sequence ID" value="ACT92567.1"/>
    <property type="molecule type" value="Genomic_DNA"/>
</dbReference>
<gene>
    <name evidence="3" type="ordered locus">Dfer_1319</name>
</gene>